<dbReference type="SUPFAM" id="SSF52402">
    <property type="entry name" value="Adenine nucleotide alpha hydrolases-like"/>
    <property type="match status" value="1"/>
</dbReference>
<keyword evidence="2" id="KW-0963">Cytoplasm</keyword>
<dbReference type="HOGENOM" id="CLU_049301_11_2_10"/>
<evidence type="ECO:0000256" key="2">
    <source>
        <dbReference type="PIRNR" id="PIRNR006276"/>
    </source>
</evidence>
<proteinExistence type="inferred from homology"/>
<organism evidence="4 5">
    <name type="scientific">Chloroherpeton thalassium (strain ATCC 35110 / GB-78)</name>
    <dbReference type="NCBI Taxonomy" id="517418"/>
    <lineage>
        <taxon>Bacteria</taxon>
        <taxon>Pseudomonadati</taxon>
        <taxon>Chlorobiota</taxon>
        <taxon>Chlorobiia</taxon>
        <taxon>Chlorobiales</taxon>
        <taxon>Chloroherpetonaceae</taxon>
        <taxon>Chloroherpeton</taxon>
    </lineage>
</organism>
<dbReference type="PANTHER" id="PTHR46268">
    <property type="entry name" value="STRESS RESPONSE PROTEIN NHAX"/>
    <property type="match status" value="1"/>
</dbReference>
<evidence type="ECO:0000256" key="1">
    <source>
        <dbReference type="ARBA" id="ARBA00008791"/>
    </source>
</evidence>
<dbReference type="STRING" id="517418.Ctha_2507"/>
<evidence type="ECO:0000313" key="5">
    <source>
        <dbReference type="Proteomes" id="UP000001208"/>
    </source>
</evidence>
<evidence type="ECO:0000313" key="4">
    <source>
        <dbReference type="EMBL" id="ACF14956.1"/>
    </source>
</evidence>
<comment type="similarity">
    <text evidence="1 2">Belongs to the universal stress protein A family.</text>
</comment>
<dbReference type="PANTHER" id="PTHR46268:SF6">
    <property type="entry name" value="UNIVERSAL STRESS PROTEIN UP12"/>
    <property type="match status" value="1"/>
</dbReference>
<dbReference type="AlphaFoldDB" id="B3QXP1"/>
<keyword evidence="5" id="KW-1185">Reference proteome</keyword>
<dbReference type="KEGG" id="cts:Ctha_2507"/>
<dbReference type="Pfam" id="PF00582">
    <property type="entry name" value="Usp"/>
    <property type="match status" value="1"/>
</dbReference>
<dbReference type="RefSeq" id="WP_012501038.1">
    <property type="nucleotide sequence ID" value="NC_011026.1"/>
</dbReference>
<dbReference type="GO" id="GO:0005737">
    <property type="term" value="C:cytoplasm"/>
    <property type="evidence" value="ECO:0007669"/>
    <property type="project" value="UniProtKB-SubCell"/>
</dbReference>
<accession>B3QXP1</accession>
<name>B3QXP1_CHLT3</name>
<gene>
    <name evidence="4" type="ordered locus">Ctha_2507</name>
</gene>
<reference evidence="4 5" key="1">
    <citation type="submission" date="2008-06" db="EMBL/GenBank/DDBJ databases">
        <title>Complete sequence of Chloroherpeton thalassium ATCC 35110.</title>
        <authorList>
            <consortium name="US DOE Joint Genome Institute"/>
            <person name="Lucas S."/>
            <person name="Copeland A."/>
            <person name="Lapidus A."/>
            <person name="Glavina del Rio T."/>
            <person name="Dalin E."/>
            <person name="Tice H."/>
            <person name="Bruce D."/>
            <person name="Goodwin L."/>
            <person name="Pitluck S."/>
            <person name="Schmutz J."/>
            <person name="Larimer F."/>
            <person name="Land M."/>
            <person name="Hauser L."/>
            <person name="Kyrpides N."/>
            <person name="Mikhailova N."/>
            <person name="Liu Z."/>
            <person name="Li T."/>
            <person name="Zhao F."/>
            <person name="Overmann J."/>
            <person name="Bryant D.A."/>
            <person name="Richardson P."/>
        </authorList>
    </citation>
    <scope>NUCLEOTIDE SEQUENCE [LARGE SCALE GENOMIC DNA]</scope>
    <source>
        <strain evidence="5">ATCC 35110 / GB-78</strain>
    </source>
</reference>
<dbReference type="eggNOG" id="COG0589">
    <property type="taxonomic scope" value="Bacteria"/>
</dbReference>
<dbReference type="InterPro" id="IPR014729">
    <property type="entry name" value="Rossmann-like_a/b/a_fold"/>
</dbReference>
<dbReference type="OrthoDB" id="9788959at2"/>
<dbReference type="Gene3D" id="3.40.50.620">
    <property type="entry name" value="HUPs"/>
    <property type="match status" value="1"/>
</dbReference>
<dbReference type="EMBL" id="CP001100">
    <property type="protein sequence ID" value="ACF14956.1"/>
    <property type="molecule type" value="Genomic_DNA"/>
</dbReference>
<protein>
    <recommendedName>
        <fullName evidence="2">Universal stress protein</fullName>
    </recommendedName>
</protein>
<dbReference type="CDD" id="cd00293">
    <property type="entry name" value="USP-like"/>
    <property type="match status" value="1"/>
</dbReference>
<feature type="domain" description="UspA" evidence="3">
    <location>
        <begin position="4"/>
        <end position="142"/>
    </location>
</feature>
<comment type="subcellular location">
    <subcellularLocation>
        <location evidence="2">Cytoplasm</location>
    </subcellularLocation>
</comment>
<sequence length="154" mass="16890">MFTIKKILCPTDFSDVSKNAVRYANEFARSMQANVIFLHVVEPRPIATDMTVAYIPIETDLEKIAEDDLSNLIEEEKVKGISAAKSVMVGHPSDIIIEQAESQDVDLIILGSHGRTGITRLLMGSVAEAVLRKAPCPVLIVKAGEKEFIHGDDE</sequence>
<dbReference type="PIRSF" id="PIRSF006276">
    <property type="entry name" value="UspA"/>
    <property type="match status" value="1"/>
</dbReference>
<dbReference type="Proteomes" id="UP000001208">
    <property type="component" value="Chromosome"/>
</dbReference>
<dbReference type="PRINTS" id="PR01438">
    <property type="entry name" value="UNVRSLSTRESS"/>
</dbReference>
<dbReference type="InterPro" id="IPR006016">
    <property type="entry name" value="UspA"/>
</dbReference>
<dbReference type="InterPro" id="IPR006015">
    <property type="entry name" value="Universal_stress_UspA"/>
</dbReference>
<evidence type="ECO:0000259" key="3">
    <source>
        <dbReference type="Pfam" id="PF00582"/>
    </source>
</evidence>